<proteinExistence type="inferred from homology"/>
<gene>
    <name evidence="8" type="ORF">SO802_009706</name>
</gene>
<dbReference type="EMBL" id="JAZDWU010000003">
    <property type="protein sequence ID" value="KAL0008204.1"/>
    <property type="molecule type" value="Genomic_DNA"/>
</dbReference>
<dbReference type="Pfam" id="PF23241">
    <property type="entry name" value="HAT_PRP39_C"/>
    <property type="match status" value="1"/>
</dbReference>
<dbReference type="GO" id="GO:0071007">
    <property type="term" value="C:U2-type catalytic step 2 spliceosome"/>
    <property type="evidence" value="ECO:0007669"/>
    <property type="project" value="TreeGrafter"/>
</dbReference>
<dbReference type="PANTHER" id="PTHR11246">
    <property type="entry name" value="PRE-MRNA SPLICING FACTOR"/>
    <property type="match status" value="1"/>
</dbReference>
<evidence type="ECO:0000256" key="7">
    <source>
        <dbReference type="SAM" id="MobiDB-lite"/>
    </source>
</evidence>
<reference evidence="8 9" key="1">
    <citation type="submission" date="2024-01" db="EMBL/GenBank/DDBJ databases">
        <title>A telomere-to-telomere, gap-free genome of sweet tea (Lithocarpus litseifolius).</title>
        <authorList>
            <person name="Zhou J."/>
        </authorList>
    </citation>
    <scope>NUCLEOTIDE SEQUENCE [LARGE SCALE GENOMIC DNA]</scope>
    <source>
        <strain evidence="8">Zhou-2022a</strain>
        <tissue evidence="8">Leaf</tissue>
    </source>
</reference>
<protein>
    <submittedName>
        <fullName evidence="8">Uncharacterized protein</fullName>
    </submittedName>
</protein>
<keyword evidence="4" id="KW-0677">Repeat</keyword>
<evidence type="ECO:0000256" key="1">
    <source>
        <dbReference type="ARBA" id="ARBA00004123"/>
    </source>
</evidence>
<evidence type="ECO:0000256" key="2">
    <source>
        <dbReference type="ARBA" id="ARBA00008644"/>
    </source>
</evidence>
<dbReference type="AlphaFoldDB" id="A0AAW2DD79"/>
<dbReference type="InterPro" id="IPR059164">
    <property type="entry name" value="HAT_PRP39_C"/>
</dbReference>
<feature type="compositionally biased region" description="Polar residues" evidence="7">
    <location>
        <begin position="81"/>
        <end position="91"/>
    </location>
</feature>
<evidence type="ECO:0000313" key="9">
    <source>
        <dbReference type="Proteomes" id="UP001459277"/>
    </source>
</evidence>
<feature type="compositionally biased region" description="Polar residues" evidence="7">
    <location>
        <begin position="61"/>
        <end position="70"/>
    </location>
</feature>
<evidence type="ECO:0000313" key="8">
    <source>
        <dbReference type="EMBL" id="KAL0008204.1"/>
    </source>
</evidence>
<name>A0AAW2DD79_9ROSI</name>
<dbReference type="GO" id="GO:0071011">
    <property type="term" value="C:precatalytic spliceosome"/>
    <property type="evidence" value="ECO:0007669"/>
    <property type="project" value="TreeGrafter"/>
</dbReference>
<evidence type="ECO:0000256" key="6">
    <source>
        <dbReference type="ARBA" id="ARBA00023242"/>
    </source>
</evidence>
<dbReference type="SUPFAM" id="SSF48452">
    <property type="entry name" value="TPR-like"/>
    <property type="match status" value="1"/>
</dbReference>
<dbReference type="GO" id="GO:0000974">
    <property type="term" value="C:Prp19 complex"/>
    <property type="evidence" value="ECO:0007669"/>
    <property type="project" value="TreeGrafter"/>
</dbReference>
<dbReference type="PANTHER" id="PTHR11246:SF3">
    <property type="entry name" value="CROOKED NECK-LIKE PROTEIN 1"/>
    <property type="match status" value="1"/>
</dbReference>
<keyword evidence="5" id="KW-0508">mRNA splicing</keyword>
<dbReference type="InterPro" id="IPR045075">
    <property type="entry name" value="Syf1-like"/>
</dbReference>
<keyword evidence="3" id="KW-0507">mRNA processing</keyword>
<dbReference type="InterPro" id="IPR003107">
    <property type="entry name" value="HAT"/>
</dbReference>
<evidence type="ECO:0000256" key="4">
    <source>
        <dbReference type="ARBA" id="ARBA00022737"/>
    </source>
</evidence>
<dbReference type="Gene3D" id="1.25.40.10">
    <property type="entry name" value="Tetratricopeptide repeat domain"/>
    <property type="match status" value="1"/>
</dbReference>
<dbReference type="InterPro" id="IPR011990">
    <property type="entry name" value="TPR-like_helical_dom_sf"/>
</dbReference>
<evidence type="ECO:0000256" key="5">
    <source>
        <dbReference type="ARBA" id="ARBA00023187"/>
    </source>
</evidence>
<organism evidence="8 9">
    <name type="scientific">Lithocarpus litseifolius</name>
    <dbReference type="NCBI Taxonomy" id="425828"/>
    <lineage>
        <taxon>Eukaryota</taxon>
        <taxon>Viridiplantae</taxon>
        <taxon>Streptophyta</taxon>
        <taxon>Embryophyta</taxon>
        <taxon>Tracheophyta</taxon>
        <taxon>Spermatophyta</taxon>
        <taxon>Magnoliopsida</taxon>
        <taxon>eudicotyledons</taxon>
        <taxon>Gunneridae</taxon>
        <taxon>Pentapetalae</taxon>
        <taxon>rosids</taxon>
        <taxon>fabids</taxon>
        <taxon>Fagales</taxon>
        <taxon>Fagaceae</taxon>
        <taxon>Lithocarpus</taxon>
    </lineage>
</organism>
<comment type="similarity">
    <text evidence="2">Belongs to the crooked-neck family.</text>
</comment>
<sequence length="260" mass="29842">MLHLLTIHLVTNTPPPPRPSKTATPASSNPPPSSSSVSMDNILVPSPQPAKGPPIVHSHAPHSNGNTWQSFGCLGAPGKASDNTSKNNSNLAELDTLQDTEVKLPRPTRFKNKTPVPIQITAKQILCEALERQEAKIRPPKQKIADATELSEYQLRKRKEFEDLIRHVQWNISVWIKYMQWEESQKDFDRALSVWERALEVDYRNHMLWLKYAEVEMKNKFINHTRNVWDRAITLLPRVDQLWYKYIHMEEMLGNVAGAR</sequence>
<dbReference type="GO" id="GO:0000245">
    <property type="term" value="P:spliceosomal complex assembly"/>
    <property type="evidence" value="ECO:0007669"/>
    <property type="project" value="TreeGrafter"/>
</dbReference>
<comment type="subcellular location">
    <subcellularLocation>
        <location evidence="1">Nucleus</location>
    </subcellularLocation>
</comment>
<dbReference type="GO" id="GO:0071014">
    <property type="term" value="C:post-mRNA release spliceosomal complex"/>
    <property type="evidence" value="ECO:0007669"/>
    <property type="project" value="TreeGrafter"/>
</dbReference>
<dbReference type="SMART" id="SM00386">
    <property type="entry name" value="HAT"/>
    <property type="match status" value="3"/>
</dbReference>
<feature type="region of interest" description="Disordered" evidence="7">
    <location>
        <begin position="10"/>
        <end position="92"/>
    </location>
</feature>
<keyword evidence="6" id="KW-0539">Nucleus</keyword>
<dbReference type="Proteomes" id="UP001459277">
    <property type="component" value="Unassembled WGS sequence"/>
</dbReference>
<keyword evidence="9" id="KW-1185">Reference proteome</keyword>
<accession>A0AAW2DD79</accession>
<evidence type="ECO:0000256" key="3">
    <source>
        <dbReference type="ARBA" id="ARBA00022664"/>
    </source>
</evidence>
<comment type="caution">
    <text evidence="8">The sequence shown here is derived from an EMBL/GenBank/DDBJ whole genome shotgun (WGS) entry which is preliminary data.</text>
</comment>